<dbReference type="PANTHER" id="PTHR10884:SF14">
    <property type="entry name" value="NADH DEHYDROGENASE [UBIQUINONE] IRON-SULFUR PROTEIN 3, MITOCHONDRIAL"/>
    <property type="match status" value="1"/>
</dbReference>
<reference evidence="6 7" key="1">
    <citation type="submission" date="2023-04" db="EMBL/GenBank/DDBJ databases">
        <authorList>
            <person name="Hsu D."/>
        </authorList>
    </citation>
    <scope>NUCLEOTIDE SEQUENCE [LARGE SCALE GENOMIC DNA]</scope>
    <source>
        <strain evidence="6 7">MK1</strain>
    </source>
</reference>
<evidence type="ECO:0000256" key="4">
    <source>
        <dbReference type="RuleBase" id="RU003582"/>
    </source>
</evidence>
<keyword evidence="4" id="KW-0874">Quinone</keyword>
<dbReference type="RefSeq" id="WP_366921642.1">
    <property type="nucleotide sequence ID" value="NZ_CP121694.1"/>
</dbReference>
<dbReference type="InterPro" id="IPR010218">
    <property type="entry name" value="NADH_DH_suC"/>
</dbReference>
<evidence type="ECO:0000256" key="1">
    <source>
        <dbReference type="ARBA" id="ARBA00007569"/>
    </source>
</evidence>
<keyword evidence="7" id="KW-1185">Reference proteome</keyword>
<dbReference type="Gene3D" id="3.30.460.80">
    <property type="entry name" value="NADH:ubiquinone oxidoreductase, 30kDa subunit"/>
    <property type="match status" value="1"/>
</dbReference>
<dbReference type="InterPro" id="IPR037232">
    <property type="entry name" value="NADH_quin_OxRdtase_su_C/D-like"/>
</dbReference>
<name>A0AAU0UMS3_9FIRM</name>
<comment type="function">
    <text evidence="4">NDH-1 shuttles electrons from NADH, via FMN and iron-sulfur (Fe-S) centers, to quinones in the respiratory chain.</text>
</comment>
<dbReference type="Pfam" id="PF00329">
    <property type="entry name" value="Complex1_30kDa"/>
    <property type="match status" value="1"/>
</dbReference>
<dbReference type="PROSITE" id="PS00542">
    <property type="entry name" value="COMPLEX1_30K"/>
    <property type="match status" value="1"/>
</dbReference>
<keyword evidence="2 3" id="KW-0813">Transport</keyword>
<dbReference type="Proteomes" id="UP001329915">
    <property type="component" value="Chromosome"/>
</dbReference>
<comment type="similarity">
    <text evidence="1 3">Belongs to the complex I 30 kDa subunit family.</text>
</comment>
<dbReference type="SUPFAM" id="SSF143243">
    <property type="entry name" value="Nqo5-like"/>
    <property type="match status" value="1"/>
</dbReference>
<proteinExistence type="inferred from homology"/>
<evidence type="ECO:0000313" key="6">
    <source>
        <dbReference type="EMBL" id="WRO22225.1"/>
    </source>
</evidence>
<protein>
    <recommendedName>
        <fullName evidence="4">NADH-quinone oxidoreductase</fullName>
        <ecNumber evidence="4">7.1.1.-</ecNumber>
    </recommendedName>
</protein>
<keyword evidence="3" id="KW-0520">NAD</keyword>
<dbReference type="GO" id="GO:0008137">
    <property type="term" value="F:NADH dehydrogenase (ubiquinone) activity"/>
    <property type="evidence" value="ECO:0007669"/>
    <property type="project" value="InterPro"/>
</dbReference>
<organism evidence="6 7">
    <name type="scientific">Metallumcola ferriviriculae</name>
    <dbReference type="NCBI Taxonomy" id="3039180"/>
    <lineage>
        <taxon>Bacteria</taxon>
        <taxon>Bacillati</taxon>
        <taxon>Bacillota</taxon>
        <taxon>Clostridia</taxon>
        <taxon>Neomoorellales</taxon>
        <taxon>Desulfitibacteraceae</taxon>
        <taxon>Metallumcola</taxon>
    </lineage>
</organism>
<evidence type="ECO:0000256" key="2">
    <source>
        <dbReference type="ARBA" id="ARBA00022448"/>
    </source>
</evidence>
<dbReference type="EMBL" id="CP121694">
    <property type="protein sequence ID" value="WRO22225.1"/>
    <property type="molecule type" value="Genomic_DNA"/>
</dbReference>
<dbReference type="EC" id="7.1.1.-" evidence="4"/>
<dbReference type="PANTHER" id="PTHR10884">
    <property type="entry name" value="NADH DEHYDROGENASE UBIQUINONE IRON-SULFUR PROTEIN 3"/>
    <property type="match status" value="1"/>
</dbReference>
<accession>A0AAU0UMS3</accession>
<dbReference type="AlphaFoldDB" id="A0AAU0UMS3"/>
<gene>
    <name evidence="6" type="ORF">MFMK1_002050</name>
</gene>
<evidence type="ECO:0000313" key="7">
    <source>
        <dbReference type="Proteomes" id="UP001329915"/>
    </source>
</evidence>
<keyword evidence="3" id="KW-1278">Translocase</keyword>
<evidence type="ECO:0000256" key="3">
    <source>
        <dbReference type="RuleBase" id="RU003456"/>
    </source>
</evidence>
<sequence>MDKQIKLVEKLAKKFKDKVAVLEEEPGTLYVNKDDVLDVMGTIKDKYHFNMLLDSTAVDYEEKMVAVYHLMSLPECDQLKVKVNLEREDPRLSSVVSLWAAANLMERETYDLLGIIYEGHPDLKRVLCSDDFEGHPLRKDYKVEARR</sequence>
<comment type="catalytic activity">
    <reaction evidence="4">
        <text>a quinone + NADH + 5 H(+)(in) = a quinol + NAD(+) + 4 H(+)(out)</text>
        <dbReference type="Rhea" id="RHEA:57888"/>
        <dbReference type="ChEBI" id="CHEBI:15378"/>
        <dbReference type="ChEBI" id="CHEBI:24646"/>
        <dbReference type="ChEBI" id="CHEBI:57540"/>
        <dbReference type="ChEBI" id="CHEBI:57945"/>
        <dbReference type="ChEBI" id="CHEBI:132124"/>
    </reaction>
</comment>
<dbReference type="InterPro" id="IPR020396">
    <property type="entry name" value="NADH_UbQ_OxRdtase_CS"/>
</dbReference>
<dbReference type="GO" id="GO:0048038">
    <property type="term" value="F:quinone binding"/>
    <property type="evidence" value="ECO:0007669"/>
    <property type="project" value="UniProtKB-KW"/>
</dbReference>
<dbReference type="NCBIfam" id="TIGR01961">
    <property type="entry name" value="NuoC_fam"/>
    <property type="match status" value="1"/>
</dbReference>
<dbReference type="KEGG" id="dbc:MFMK1_002050"/>
<dbReference type="GO" id="GO:0016651">
    <property type="term" value="F:oxidoreductase activity, acting on NAD(P)H"/>
    <property type="evidence" value="ECO:0007669"/>
    <property type="project" value="InterPro"/>
</dbReference>
<evidence type="ECO:0000259" key="5">
    <source>
        <dbReference type="Pfam" id="PF00329"/>
    </source>
</evidence>
<feature type="domain" description="NADH:ubiquinone oxidoreductase 30kDa subunit" evidence="5">
    <location>
        <begin position="29"/>
        <end position="146"/>
    </location>
</feature>
<dbReference type="InterPro" id="IPR001268">
    <property type="entry name" value="NADH_UbQ_OxRdtase_30kDa_su"/>
</dbReference>